<dbReference type="SUPFAM" id="SSF55781">
    <property type="entry name" value="GAF domain-like"/>
    <property type="match status" value="1"/>
</dbReference>
<protein>
    <recommendedName>
        <fullName evidence="1">GAF domain-containing protein</fullName>
    </recommendedName>
</protein>
<name>A0A126Q5C0_ALTMA</name>
<evidence type="ECO:0000313" key="3">
    <source>
        <dbReference type="Proteomes" id="UP000063991"/>
    </source>
</evidence>
<evidence type="ECO:0000259" key="1">
    <source>
        <dbReference type="Pfam" id="PF01590"/>
    </source>
</evidence>
<proteinExistence type="predicted"/>
<reference evidence="2 3" key="1">
    <citation type="submission" date="2015-12" db="EMBL/GenBank/DDBJ databases">
        <authorList>
            <person name="Shamseldin A."/>
            <person name="Moawad H."/>
            <person name="Abd El-Rahim W.M."/>
            <person name="Sadowsky M.J."/>
        </authorList>
    </citation>
    <scope>NUCLEOTIDE SEQUENCE [LARGE SCALE GENOMIC DNA]</scope>
    <source>
        <strain evidence="2 3">D7</strain>
    </source>
</reference>
<dbReference type="PANTHER" id="PTHR43102">
    <property type="entry name" value="SLR1143 PROTEIN"/>
    <property type="match status" value="1"/>
</dbReference>
<dbReference type="PANTHER" id="PTHR43102:SF2">
    <property type="entry name" value="GAF DOMAIN-CONTAINING PROTEIN"/>
    <property type="match status" value="1"/>
</dbReference>
<gene>
    <name evidence="2" type="ORF">AVL55_19625</name>
</gene>
<evidence type="ECO:0000313" key="2">
    <source>
        <dbReference type="EMBL" id="AMK00171.1"/>
    </source>
</evidence>
<organism evidence="2 3">
    <name type="scientific">Alteromonas macleodii</name>
    <name type="common">Pseudoalteromonas macleodii</name>
    <dbReference type="NCBI Taxonomy" id="28108"/>
    <lineage>
        <taxon>Bacteria</taxon>
        <taxon>Pseudomonadati</taxon>
        <taxon>Pseudomonadota</taxon>
        <taxon>Gammaproteobacteria</taxon>
        <taxon>Alteromonadales</taxon>
        <taxon>Alteromonadaceae</taxon>
        <taxon>Alteromonas/Salinimonas group</taxon>
        <taxon>Alteromonas</taxon>
    </lineage>
</organism>
<dbReference type="Proteomes" id="UP000063991">
    <property type="component" value="Chromosome"/>
</dbReference>
<accession>A0A126Q5C0</accession>
<dbReference type="AlphaFoldDB" id="A0A126Q5C0"/>
<dbReference type="EMBL" id="CP014323">
    <property type="protein sequence ID" value="AMK00171.1"/>
    <property type="molecule type" value="Genomic_DNA"/>
</dbReference>
<dbReference type="InterPro" id="IPR003018">
    <property type="entry name" value="GAF"/>
</dbReference>
<feature type="domain" description="GAF" evidence="1">
    <location>
        <begin position="2"/>
        <end position="65"/>
    </location>
</feature>
<sequence length="106" mass="12150">MVVSNAQEDPRFMHNPLVRFYAGTPIEINDQVIGAVCLIDTVPREIDAKHLEVLERIGALVSQHISLSREHEALKREHGLIEKFPIVLETWRYDTSLRLAYISKNS</sequence>
<dbReference type="InterPro" id="IPR029016">
    <property type="entry name" value="GAF-like_dom_sf"/>
</dbReference>
<dbReference type="Gene3D" id="3.30.450.40">
    <property type="match status" value="1"/>
</dbReference>
<dbReference type="Pfam" id="PF01590">
    <property type="entry name" value="GAF"/>
    <property type="match status" value="1"/>
</dbReference>